<dbReference type="EMBL" id="JBHSDC010000002">
    <property type="protein sequence ID" value="MFC4230622.1"/>
    <property type="molecule type" value="Genomic_DNA"/>
</dbReference>
<evidence type="ECO:0000313" key="2">
    <source>
        <dbReference type="Proteomes" id="UP001595906"/>
    </source>
</evidence>
<accession>A0ABV8PRI4</accession>
<evidence type="ECO:0000313" key="1">
    <source>
        <dbReference type="EMBL" id="MFC4230622.1"/>
    </source>
</evidence>
<protein>
    <submittedName>
        <fullName evidence="1">Uncharacterized protein</fullName>
    </submittedName>
</protein>
<dbReference type="InterPro" id="IPR056510">
    <property type="entry name" value="WapI"/>
</dbReference>
<name>A0ABV8PRI4_9BACT</name>
<gene>
    <name evidence="1" type="ORF">ACFOW1_01880</name>
</gene>
<keyword evidence="2" id="KW-1185">Reference proteome</keyword>
<comment type="caution">
    <text evidence="1">The sequence shown here is derived from an EMBL/GenBank/DDBJ whole genome shotgun (WGS) entry which is preliminary data.</text>
</comment>
<proteinExistence type="predicted"/>
<reference evidence="2" key="1">
    <citation type="journal article" date="2019" name="Int. J. Syst. Evol. Microbiol.">
        <title>The Global Catalogue of Microorganisms (GCM) 10K type strain sequencing project: providing services to taxonomists for standard genome sequencing and annotation.</title>
        <authorList>
            <consortium name="The Broad Institute Genomics Platform"/>
            <consortium name="The Broad Institute Genome Sequencing Center for Infectious Disease"/>
            <person name="Wu L."/>
            <person name="Ma J."/>
        </authorList>
    </citation>
    <scope>NUCLEOTIDE SEQUENCE [LARGE SCALE GENOMIC DNA]</scope>
    <source>
        <strain evidence="2">CECT 8010</strain>
    </source>
</reference>
<sequence length="132" mass="14903">MIITGDNGETIEICNLGRLYPQSTEEAEADLMKCKVNVNLQGFAASFSFHSRKSELNYWKQALQGILNQETKDVHLSTLEGDISLFLQVDLLGRLYCFANFVYPVESANKLSFKMCINDINSFIIGLNEIIE</sequence>
<dbReference type="Proteomes" id="UP001595906">
    <property type="component" value="Unassembled WGS sequence"/>
</dbReference>
<dbReference type="RefSeq" id="WP_379011907.1">
    <property type="nucleotide sequence ID" value="NZ_JBHSDC010000002.1"/>
</dbReference>
<organism evidence="1 2">
    <name type="scientific">Parasediminibacterium paludis</name>
    <dbReference type="NCBI Taxonomy" id="908966"/>
    <lineage>
        <taxon>Bacteria</taxon>
        <taxon>Pseudomonadati</taxon>
        <taxon>Bacteroidota</taxon>
        <taxon>Chitinophagia</taxon>
        <taxon>Chitinophagales</taxon>
        <taxon>Chitinophagaceae</taxon>
        <taxon>Parasediminibacterium</taxon>
    </lineage>
</organism>
<dbReference type="Pfam" id="PF24716">
    <property type="entry name" value="WapI"/>
    <property type="match status" value="1"/>
</dbReference>